<organism evidence="3 4">
    <name type="scientific">Alkalitalea saponilacus</name>
    <dbReference type="NCBI Taxonomy" id="889453"/>
    <lineage>
        <taxon>Bacteria</taxon>
        <taxon>Pseudomonadati</taxon>
        <taxon>Bacteroidota</taxon>
        <taxon>Bacteroidia</taxon>
        <taxon>Marinilabiliales</taxon>
        <taxon>Marinilabiliaceae</taxon>
        <taxon>Alkalitalea</taxon>
    </lineage>
</organism>
<feature type="chain" id="PRO_5012368863" evidence="1">
    <location>
        <begin position="24"/>
        <end position="205"/>
    </location>
</feature>
<feature type="signal peptide" evidence="1">
    <location>
        <begin position="1"/>
        <end position="23"/>
    </location>
</feature>
<dbReference type="EMBL" id="FUYV01000001">
    <property type="protein sequence ID" value="SKB30775.1"/>
    <property type="molecule type" value="Genomic_DNA"/>
</dbReference>
<dbReference type="AlphaFoldDB" id="A0A1T5A7A1"/>
<dbReference type="Pfam" id="PF13568">
    <property type="entry name" value="OMP_b-brl_2"/>
    <property type="match status" value="1"/>
</dbReference>
<dbReference type="STRING" id="889453.SAMN03080601_00119"/>
<evidence type="ECO:0000259" key="2">
    <source>
        <dbReference type="Pfam" id="PF13568"/>
    </source>
</evidence>
<keyword evidence="1" id="KW-0732">Signal</keyword>
<dbReference type="KEGG" id="asx:CDL62_06590"/>
<evidence type="ECO:0000313" key="3">
    <source>
        <dbReference type="EMBL" id="SKB30775.1"/>
    </source>
</evidence>
<proteinExistence type="predicted"/>
<gene>
    <name evidence="3" type="ORF">SAMN03080601_00119</name>
</gene>
<feature type="domain" description="Outer membrane protein beta-barrel" evidence="2">
    <location>
        <begin position="22"/>
        <end position="179"/>
    </location>
</feature>
<sequence length="205" mass="22529">MKNAGIILLAIITMLVSPSFVQAQEVNTGIKGGFTLSNLYIDRDELNDENSRVGLHLGFFSQILLGETIGLQPEFLFTTKGTEGRYDGFVNQTVNFNINYIDIPILAVLKPIEILEIHAGPYIGFMLNSNIKYSGAIEGEESLDRDHFKTMDYGLAAGFALNFGNIEAGARYNIGLQELADSNVSRSLLGDSKHSYGQLFIAIKL</sequence>
<evidence type="ECO:0000313" key="4">
    <source>
        <dbReference type="Proteomes" id="UP000191055"/>
    </source>
</evidence>
<reference evidence="3 4" key="1">
    <citation type="submission" date="2017-02" db="EMBL/GenBank/DDBJ databases">
        <authorList>
            <person name="Peterson S.W."/>
        </authorList>
    </citation>
    <scope>NUCLEOTIDE SEQUENCE [LARGE SCALE GENOMIC DNA]</scope>
    <source>
        <strain evidence="3 4">DSM 24412</strain>
    </source>
</reference>
<evidence type="ECO:0000256" key="1">
    <source>
        <dbReference type="SAM" id="SignalP"/>
    </source>
</evidence>
<dbReference type="Proteomes" id="UP000191055">
    <property type="component" value="Unassembled WGS sequence"/>
</dbReference>
<dbReference type="RefSeq" id="WP_079555915.1">
    <property type="nucleotide sequence ID" value="NZ_CP021904.1"/>
</dbReference>
<accession>A0A1T5A7A1</accession>
<dbReference type="OrthoDB" id="947434at2"/>
<name>A0A1T5A7A1_9BACT</name>
<protein>
    <submittedName>
        <fullName evidence="3">Outer membrane protein beta-barrel domain-containing protein</fullName>
    </submittedName>
</protein>
<keyword evidence="4" id="KW-1185">Reference proteome</keyword>
<dbReference type="InterPro" id="IPR025665">
    <property type="entry name" value="Beta-barrel_OMP_2"/>
</dbReference>